<protein>
    <submittedName>
        <fullName evidence="2">Uncharacterized protein</fullName>
    </submittedName>
</protein>
<reference evidence="2" key="1">
    <citation type="submission" date="2016-10" db="EMBL/GenBank/DDBJ databases">
        <title>Sequence of Gallionella enrichment culture.</title>
        <authorList>
            <person name="Poehlein A."/>
            <person name="Muehling M."/>
            <person name="Daniel R."/>
        </authorList>
    </citation>
    <scope>NUCLEOTIDE SEQUENCE</scope>
</reference>
<proteinExistence type="predicted"/>
<feature type="region of interest" description="Disordered" evidence="1">
    <location>
        <begin position="96"/>
        <end position="115"/>
    </location>
</feature>
<gene>
    <name evidence="2" type="ORF">GALL_346560</name>
</gene>
<name>A0A1J5QJT8_9ZZZZ</name>
<evidence type="ECO:0000256" key="1">
    <source>
        <dbReference type="SAM" id="MobiDB-lite"/>
    </source>
</evidence>
<organism evidence="2">
    <name type="scientific">mine drainage metagenome</name>
    <dbReference type="NCBI Taxonomy" id="410659"/>
    <lineage>
        <taxon>unclassified sequences</taxon>
        <taxon>metagenomes</taxon>
        <taxon>ecological metagenomes</taxon>
    </lineage>
</organism>
<dbReference type="AlphaFoldDB" id="A0A1J5QJT8"/>
<feature type="compositionally biased region" description="Basic and acidic residues" evidence="1">
    <location>
        <begin position="163"/>
        <end position="187"/>
    </location>
</feature>
<feature type="region of interest" description="Disordered" evidence="1">
    <location>
        <begin position="157"/>
        <end position="208"/>
    </location>
</feature>
<sequence length="208" mass="23267">MSLAGPLPDPREHGDALVFLDHGVDQFHDQHGLAHAGAAEHRSLAALRKRCQQVDHLDARLEHFSGRGFIHQRRRRLMDIAPRRFGGQWRTHVAHSPDDVEQASENGIPDGHRDRRTCRVHRNTTGETRGALQCKAADRRGVDMGLYFEMQGLGAVPGDDQGGMDRRQQMRRERHVDDGTANRHDMTELCSRTHGSSGGGDDVQIDPV</sequence>
<comment type="caution">
    <text evidence="2">The sequence shown here is derived from an EMBL/GenBank/DDBJ whole genome shotgun (WGS) entry which is preliminary data.</text>
</comment>
<evidence type="ECO:0000313" key="2">
    <source>
        <dbReference type="EMBL" id="OIQ83554.1"/>
    </source>
</evidence>
<dbReference type="EMBL" id="MLJW01000693">
    <property type="protein sequence ID" value="OIQ83554.1"/>
    <property type="molecule type" value="Genomic_DNA"/>
</dbReference>
<accession>A0A1J5QJT8</accession>